<sequence>MRFMHYEHGIWVGDDILSLQKPMHYEQVDCTRQARQLSPHRVLDSEWSKGREFHHWRFGSMLEQRLPRPATVKKNSADEALESRAGTWRMLVENSWSSWSSTRWRLDKSEIAELAVLALRMSSDLKLAREPRTTDHERMSRNFGGQHRIALTLAVHCRAYDHTPTKSSRKRSAALIHRID</sequence>
<dbReference type="AlphaFoldDB" id="A0A5C3LSC7"/>
<evidence type="ECO:0000313" key="1">
    <source>
        <dbReference type="EMBL" id="TFK35735.1"/>
    </source>
</evidence>
<gene>
    <name evidence="1" type="ORF">BDQ12DRAFT_306625</name>
</gene>
<organism evidence="1 2">
    <name type="scientific">Crucibulum laeve</name>
    <dbReference type="NCBI Taxonomy" id="68775"/>
    <lineage>
        <taxon>Eukaryota</taxon>
        <taxon>Fungi</taxon>
        <taxon>Dikarya</taxon>
        <taxon>Basidiomycota</taxon>
        <taxon>Agaricomycotina</taxon>
        <taxon>Agaricomycetes</taxon>
        <taxon>Agaricomycetidae</taxon>
        <taxon>Agaricales</taxon>
        <taxon>Agaricineae</taxon>
        <taxon>Nidulariaceae</taxon>
        <taxon>Crucibulum</taxon>
    </lineage>
</organism>
<name>A0A5C3LSC7_9AGAR</name>
<reference evidence="1 2" key="1">
    <citation type="journal article" date="2019" name="Nat. Ecol. Evol.">
        <title>Megaphylogeny resolves global patterns of mushroom evolution.</title>
        <authorList>
            <person name="Varga T."/>
            <person name="Krizsan K."/>
            <person name="Foldi C."/>
            <person name="Dima B."/>
            <person name="Sanchez-Garcia M."/>
            <person name="Sanchez-Ramirez S."/>
            <person name="Szollosi G.J."/>
            <person name="Szarkandi J.G."/>
            <person name="Papp V."/>
            <person name="Albert L."/>
            <person name="Andreopoulos W."/>
            <person name="Angelini C."/>
            <person name="Antonin V."/>
            <person name="Barry K.W."/>
            <person name="Bougher N.L."/>
            <person name="Buchanan P."/>
            <person name="Buyck B."/>
            <person name="Bense V."/>
            <person name="Catcheside P."/>
            <person name="Chovatia M."/>
            <person name="Cooper J."/>
            <person name="Damon W."/>
            <person name="Desjardin D."/>
            <person name="Finy P."/>
            <person name="Geml J."/>
            <person name="Haridas S."/>
            <person name="Hughes K."/>
            <person name="Justo A."/>
            <person name="Karasinski D."/>
            <person name="Kautmanova I."/>
            <person name="Kiss B."/>
            <person name="Kocsube S."/>
            <person name="Kotiranta H."/>
            <person name="LaButti K.M."/>
            <person name="Lechner B.E."/>
            <person name="Liimatainen K."/>
            <person name="Lipzen A."/>
            <person name="Lukacs Z."/>
            <person name="Mihaltcheva S."/>
            <person name="Morgado L.N."/>
            <person name="Niskanen T."/>
            <person name="Noordeloos M.E."/>
            <person name="Ohm R.A."/>
            <person name="Ortiz-Santana B."/>
            <person name="Ovrebo C."/>
            <person name="Racz N."/>
            <person name="Riley R."/>
            <person name="Savchenko A."/>
            <person name="Shiryaev A."/>
            <person name="Soop K."/>
            <person name="Spirin V."/>
            <person name="Szebenyi C."/>
            <person name="Tomsovsky M."/>
            <person name="Tulloss R.E."/>
            <person name="Uehling J."/>
            <person name="Grigoriev I.V."/>
            <person name="Vagvolgyi C."/>
            <person name="Papp T."/>
            <person name="Martin F.M."/>
            <person name="Miettinen O."/>
            <person name="Hibbett D.S."/>
            <person name="Nagy L.G."/>
        </authorList>
    </citation>
    <scope>NUCLEOTIDE SEQUENCE [LARGE SCALE GENOMIC DNA]</scope>
    <source>
        <strain evidence="1 2">CBS 166.37</strain>
    </source>
</reference>
<keyword evidence="2" id="KW-1185">Reference proteome</keyword>
<accession>A0A5C3LSC7</accession>
<dbReference type="Proteomes" id="UP000308652">
    <property type="component" value="Unassembled WGS sequence"/>
</dbReference>
<proteinExistence type="predicted"/>
<evidence type="ECO:0000313" key="2">
    <source>
        <dbReference type="Proteomes" id="UP000308652"/>
    </source>
</evidence>
<protein>
    <submittedName>
        <fullName evidence="1">Uncharacterized protein</fullName>
    </submittedName>
</protein>
<dbReference type="EMBL" id="ML213619">
    <property type="protein sequence ID" value="TFK35735.1"/>
    <property type="molecule type" value="Genomic_DNA"/>
</dbReference>